<dbReference type="EC" id="3.5.4.16" evidence="5"/>
<dbReference type="PANTHER" id="PTHR11109">
    <property type="entry name" value="GTP CYCLOHYDROLASE I"/>
    <property type="match status" value="1"/>
</dbReference>
<evidence type="ECO:0000256" key="3">
    <source>
        <dbReference type="ARBA" id="ARBA00022563"/>
    </source>
</evidence>
<keyword evidence="5" id="KW-0547">Nucleotide-binding</keyword>
<dbReference type="InterPro" id="IPR043133">
    <property type="entry name" value="GTP-CH-I_C/QueF"/>
</dbReference>
<name>A0ABX8R457_9ACTN</name>
<dbReference type="GO" id="GO:0003934">
    <property type="term" value="F:GTP cyclohydrolase I activity"/>
    <property type="evidence" value="ECO:0007669"/>
    <property type="project" value="UniProtKB-EC"/>
</dbReference>
<evidence type="ECO:0000313" key="8">
    <source>
        <dbReference type="Proteomes" id="UP001049518"/>
    </source>
</evidence>
<reference evidence="7" key="1">
    <citation type="submission" date="2020-07" db="EMBL/GenBank/DDBJ databases">
        <authorList>
            <person name="Tarantini F.S."/>
            <person name="Hong K.W."/>
            <person name="Chan K.G."/>
        </authorList>
    </citation>
    <scope>NUCLEOTIDE SEQUENCE</scope>
    <source>
        <strain evidence="7">32-07</strain>
    </source>
</reference>
<evidence type="ECO:0000256" key="1">
    <source>
        <dbReference type="ARBA" id="ARBA00001052"/>
    </source>
</evidence>
<comment type="pathway">
    <text evidence="2 5">Cofactor biosynthesis; 7,8-dihydroneopterin triphosphate biosynthesis; 7,8-dihydroneopterin triphosphate from GTP: step 1/1.</text>
</comment>
<dbReference type="InterPro" id="IPR018234">
    <property type="entry name" value="GTP_CycHdrlase_I_CS"/>
</dbReference>
<evidence type="ECO:0000256" key="4">
    <source>
        <dbReference type="ARBA" id="ARBA00022801"/>
    </source>
</evidence>
<keyword evidence="5" id="KW-0342">GTP-binding</keyword>
<evidence type="ECO:0000256" key="5">
    <source>
        <dbReference type="HAMAP-Rule" id="MF_00223"/>
    </source>
</evidence>
<comment type="subunit">
    <text evidence="5">Homopolymer.</text>
</comment>
<keyword evidence="5" id="KW-0862">Zinc</keyword>
<dbReference type="InterPro" id="IPR020602">
    <property type="entry name" value="GTP_CycHdrlase_I_dom"/>
</dbReference>
<dbReference type="Gene3D" id="1.10.286.10">
    <property type="match status" value="1"/>
</dbReference>
<dbReference type="InterPro" id="IPR043134">
    <property type="entry name" value="GTP-CH-I_N"/>
</dbReference>
<keyword evidence="8" id="KW-1185">Reference proteome</keyword>
<dbReference type="NCBIfam" id="NF006825">
    <property type="entry name" value="PRK09347.1-2"/>
    <property type="match status" value="1"/>
</dbReference>
<dbReference type="NCBIfam" id="TIGR00063">
    <property type="entry name" value="folE"/>
    <property type="match status" value="1"/>
</dbReference>
<keyword evidence="4 5" id="KW-0378">Hydrolase</keyword>
<protein>
    <recommendedName>
        <fullName evidence="5">GTP cyclohydrolase 1</fullName>
        <ecNumber evidence="5">3.5.4.16</ecNumber>
    </recommendedName>
    <alternativeName>
        <fullName evidence="5">GTP cyclohydrolase I</fullName>
        <shortName evidence="5">GTP-CH-I</shortName>
    </alternativeName>
</protein>
<sequence>MDGPSENGDAIVGGSIVEGLEYRAGATETVSHELLPAEDPLEPRKRSFDHHMIETGVTMILEGLGLDPDHPRIKDTPTRYARMCDEVFSGLLSDGREAMNRFFDENHNEVVIVRNIPFASVCEHHLVPFIGEAHIAYLPHPDGFITGLSKIARLVDVMARRPSLQERMTREIAEKIEEVLRPQGVLVVVDAEHLCMTMRGVRKPGSVTVTSAARGKMQSDPETRREYMGMLRNP</sequence>
<dbReference type="PROSITE" id="PS00859">
    <property type="entry name" value="GTP_CYCLOHYDROL_1_1"/>
    <property type="match status" value="1"/>
</dbReference>
<feature type="binding site" evidence="5">
    <location>
        <position position="195"/>
    </location>
    <ligand>
        <name>Zn(2+)</name>
        <dbReference type="ChEBI" id="CHEBI:29105"/>
    </ligand>
</feature>
<dbReference type="EMBL" id="CP059572">
    <property type="protein sequence ID" value="QXJ25861.1"/>
    <property type="molecule type" value="Genomic_DNA"/>
</dbReference>
<dbReference type="RefSeq" id="WP_231332078.1">
    <property type="nucleotide sequence ID" value="NZ_CP059572.1"/>
</dbReference>
<proteinExistence type="inferred from homology"/>
<feature type="domain" description="GTP cyclohydrolase I" evidence="6">
    <location>
        <begin position="53"/>
        <end position="231"/>
    </location>
</feature>
<dbReference type="InterPro" id="IPR001474">
    <property type="entry name" value="GTP_CycHdrlase_I"/>
</dbReference>
<dbReference type="SUPFAM" id="SSF55620">
    <property type="entry name" value="Tetrahydrobiopterin biosynthesis enzymes-like"/>
    <property type="match status" value="1"/>
</dbReference>
<dbReference type="NCBIfam" id="NF006826">
    <property type="entry name" value="PRK09347.1-3"/>
    <property type="match status" value="1"/>
</dbReference>
<evidence type="ECO:0000256" key="2">
    <source>
        <dbReference type="ARBA" id="ARBA00005080"/>
    </source>
</evidence>
<gene>
    <name evidence="5 7" type="primary">folE</name>
    <name evidence="7" type="ORF">AGRA3207_007425</name>
</gene>
<evidence type="ECO:0000259" key="6">
    <source>
        <dbReference type="Pfam" id="PF01227"/>
    </source>
</evidence>
<keyword evidence="3 5" id="KW-0554">One-carbon metabolism</keyword>
<dbReference type="PANTHER" id="PTHR11109:SF7">
    <property type="entry name" value="GTP CYCLOHYDROLASE 1"/>
    <property type="match status" value="1"/>
</dbReference>
<dbReference type="Gene3D" id="3.30.1130.10">
    <property type="match status" value="1"/>
</dbReference>
<comment type="catalytic activity">
    <reaction evidence="1 5">
        <text>GTP + H2O = 7,8-dihydroneopterin 3'-triphosphate + formate + H(+)</text>
        <dbReference type="Rhea" id="RHEA:17473"/>
        <dbReference type="ChEBI" id="CHEBI:15377"/>
        <dbReference type="ChEBI" id="CHEBI:15378"/>
        <dbReference type="ChEBI" id="CHEBI:15740"/>
        <dbReference type="ChEBI" id="CHEBI:37565"/>
        <dbReference type="ChEBI" id="CHEBI:58462"/>
        <dbReference type="EC" id="3.5.4.16"/>
    </reaction>
</comment>
<dbReference type="Proteomes" id="UP001049518">
    <property type="component" value="Chromosome"/>
</dbReference>
<comment type="similarity">
    <text evidence="5">Belongs to the GTP cyclohydrolase I family.</text>
</comment>
<accession>A0ABX8R457</accession>
<feature type="binding site" evidence="5">
    <location>
        <position position="122"/>
    </location>
    <ligand>
        <name>Zn(2+)</name>
        <dbReference type="ChEBI" id="CHEBI:29105"/>
    </ligand>
</feature>
<dbReference type="Pfam" id="PF01227">
    <property type="entry name" value="GTP_cyclohydroI"/>
    <property type="match status" value="1"/>
</dbReference>
<dbReference type="HAMAP" id="MF_00223">
    <property type="entry name" value="FolE"/>
    <property type="match status" value="1"/>
</dbReference>
<organism evidence="7 8">
    <name type="scientific">Actinomadura graeca</name>
    <dbReference type="NCBI Taxonomy" id="2750812"/>
    <lineage>
        <taxon>Bacteria</taxon>
        <taxon>Bacillati</taxon>
        <taxon>Actinomycetota</taxon>
        <taxon>Actinomycetes</taxon>
        <taxon>Streptosporangiales</taxon>
        <taxon>Thermomonosporaceae</taxon>
        <taxon>Actinomadura</taxon>
    </lineage>
</organism>
<keyword evidence="5" id="KW-0479">Metal-binding</keyword>
<evidence type="ECO:0000313" key="7">
    <source>
        <dbReference type="EMBL" id="QXJ25861.1"/>
    </source>
</evidence>
<feature type="binding site" evidence="5">
    <location>
        <position position="125"/>
    </location>
    <ligand>
        <name>Zn(2+)</name>
        <dbReference type="ChEBI" id="CHEBI:29105"/>
    </ligand>
</feature>